<protein>
    <submittedName>
        <fullName evidence="2">Uncharacterized protein</fullName>
    </submittedName>
</protein>
<reference evidence="2" key="1">
    <citation type="submission" date="2018-04" db="EMBL/GenBank/DDBJ databases">
        <title>Whole genome sequencing of Hypsizygus marmoreus.</title>
        <authorList>
            <person name="Choi I.-G."/>
            <person name="Min B."/>
            <person name="Kim J.-G."/>
            <person name="Kim S."/>
            <person name="Oh Y.-L."/>
            <person name="Kong W.-S."/>
            <person name="Park H."/>
            <person name="Jeong J."/>
            <person name="Song E.-S."/>
        </authorList>
    </citation>
    <scope>NUCLEOTIDE SEQUENCE [LARGE SCALE GENOMIC DNA]</scope>
    <source>
        <strain evidence="2">51987-8</strain>
    </source>
</reference>
<feature type="region of interest" description="Disordered" evidence="1">
    <location>
        <begin position="831"/>
        <end position="850"/>
    </location>
</feature>
<accession>A0A369JBU2</accession>
<sequence length="1224" mass="134767">MFSGRSVLVHSGLPRRHLRVLLFVSRLKAFSPATLPTDLRVLPQFSRPTRDRTRRASRRRDHHTVANTDLFIGIRNLPVISHRHSHQYHYKRIPTNTQSIFTMSEFITNTPGRASGTQRGRPAVPKQILRHREVDRSGRSLLFRARRGRVHANPRKAAAQTLAGIKRLRAVRKSVRQRRRSKLALASVLSDYESDTEEDSKEKVIIITEALKQGFEEEADSIIRDIAQWWVMPDTPRSGGKKKKKSKGNSRRKEKENRKEDGHPPKAGSFNDVEEDGDRTLVAPEEKVLEDMENWYLGKDANALEEMFFGKASVKMASGSLEETVDDVVGLFSGITMSHAAPGVSLRSPGPTTVIEAPKAKATVDKDDTLLDLLSGLQVSQSTSILPAAILPLHMPFNKHRREAAVVTPTEEADRVIPSTPEDDTCSLLMSLSPSFSQLEVKHLSHSTTSTDCLLSGLSTLSVADNTILPNVTATASPSWMPSQPSESDMLTMVDTITVLPTIANLSPIIQEGVSSFSDSFYTTPSLLWSIEPTTLLPADPPIVQPVPFIQDASFPAHSHLSSLVIAPFTVVSPVPAVPVHIMPAVPVPSPGPFAIPFNMAVTPTLSNSGGVVRSKSPSPRYHPFSRSSVPKKKKHAWSVFGLQRWMNSIVGLTSSGLAGSQVGDGRGIVLNAPMSWNGFDENAYGALPEAWCFPTIEPVSVPISEPDVVLDYCVLTFPSFPTQGVVPAAIDEHEPIVIPSPLSFPSVFSTPAAYSQPKGTGTSRSKLSRPRYQPYRRVNPINLSRNMSKEPLSGIPLDLFGASIPADDEDKNVDQSLRSSTPTVIEVSDATVASSHDEPADEAPKDVAEDEFERELWVSDVYRENIITPVTADDENDATIVQPRSPSTSTLVEVVDAIVSSNHDERVPEAPDTVAVDDFNLDQWDYNYFAERIITPEGSPIPTSCSRPEPREHHASLLPPLASPSCNFGRASPALSPVVPMDGSVETSQPVGPGVLRKRKRGEGPQDPEQEDGSEEDTMSRVKRQGGKGVRKRRRADRDEEKAEDSDGNQAGVRGDRKMEVTKRKRKEKRSVLQTQEKEKVPEEEPTMNVQAKVHQWMIGAFEPEPMEDEEALISHPGVLKVTTLPNARVARHSYLRVLGSWLTPAWWSFLTQWPAAILPPPLGTTIHFASGQNRDWDSAPADPSYACCSEISAFNHHGLDSLRCQMLLIEWPLFLHPLHLAA</sequence>
<feature type="compositionally biased region" description="Basic residues" evidence="1">
    <location>
        <begin position="1022"/>
        <end position="1036"/>
    </location>
</feature>
<evidence type="ECO:0000313" key="3">
    <source>
        <dbReference type="Proteomes" id="UP000076154"/>
    </source>
</evidence>
<feature type="compositionally biased region" description="Basic and acidic residues" evidence="1">
    <location>
        <begin position="251"/>
        <end position="264"/>
    </location>
</feature>
<feature type="compositionally biased region" description="Basic and acidic residues" evidence="1">
    <location>
        <begin position="836"/>
        <end position="848"/>
    </location>
</feature>
<dbReference type="EMBL" id="LUEZ02000126">
    <property type="protein sequence ID" value="RDB16336.1"/>
    <property type="molecule type" value="Genomic_DNA"/>
</dbReference>
<dbReference type="InParanoid" id="A0A369JBU2"/>
<evidence type="ECO:0000256" key="1">
    <source>
        <dbReference type="SAM" id="MobiDB-lite"/>
    </source>
</evidence>
<feature type="compositionally biased region" description="Acidic residues" evidence="1">
    <location>
        <begin position="1007"/>
        <end position="1018"/>
    </location>
</feature>
<gene>
    <name evidence="2" type="ORF">Hypma_003071</name>
</gene>
<comment type="caution">
    <text evidence="2">The sequence shown here is derived from an EMBL/GenBank/DDBJ whole genome shotgun (WGS) entry which is preliminary data.</text>
</comment>
<feature type="region of interest" description="Disordered" evidence="1">
    <location>
        <begin position="980"/>
        <end position="1089"/>
    </location>
</feature>
<feature type="compositionally biased region" description="Polar residues" evidence="1">
    <location>
        <begin position="753"/>
        <end position="766"/>
    </location>
</feature>
<evidence type="ECO:0000313" key="2">
    <source>
        <dbReference type="EMBL" id="RDB16336.1"/>
    </source>
</evidence>
<name>A0A369JBU2_HYPMA</name>
<feature type="region of interest" description="Disordered" evidence="1">
    <location>
        <begin position="234"/>
        <end position="279"/>
    </location>
</feature>
<keyword evidence="3" id="KW-1185">Reference proteome</keyword>
<dbReference type="Proteomes" id="UP000076154">
    <property type="component" value="Unassembled WGS sequence"/>
</dbReference>
<feature type="region of interest" description="Disordered" evidence="1">
    <location>
        <begin position="937"/>
        <end position="959"/>
    </location>
</feature>
<organism evidence="2 3">
    <name type="scientific">Hypsizygus marmoreus</name>
    <name type="common">White beech mushroom</name>
    <name type="synonym">Agaricus marmoreus</name>
    <dbReference type="NCBI Taxonomy" id="39966"/>
    <lineage>
        <taxon>Eukaryota</taxon>
        <taxon>Fungi</taxon>
        <taxon>Dikarya</taxon>
        <taxon>Basidiomycota</taxon>
        <taxon>Agaricomycotina</taxon>
        <taxon>Agaricomycetes</taxon>
        <taxon>Agaricomycetidae</taxon>
        <taxon>Agaricales</taxon>
        <taxon>Tricholomatineae</taxon>
        <taxon>Lyophyllaceae</taxon>
        <taxon>Hypsizygus</taxon>
    </lineage>
</organism>
<proteinExistence type="predicted"/>
<dbReference type="AlphaFoldDB" id="A0A369JBU2"/>
<feature type="compositionally biased region" description="Basic residues" evidence="1">
    <location>
        <begin position="239"/>
        <end position="250"/>
    </location>
</feature>
<feature type="region of interest" description="Disordered" evidence="1">
    <location>
        <begin position="753"/>
        <end position="772"/>
    </location>
</feature>